<comment type="subcellular location">
    <subcellularLocation>
        <location evidence="1">Secreted</location>
    </subcellularLocation>
</comment>
<dbReference type="InterPro" id="IPR043504">
    <property type="entry name" value="Peptidase_S1_PA_chymotrypsin"/>
</dbReference>
<gene>
    <name evidence="12" type="primary">LOC117575070</name>
</gene>
<accession>A0A6P8ZDN5</accession>
<keyword evidence="4 9" id="KW-0732">Signal</keyword>
<dbReference type="InterPro" id="IPR018114">
    <property type="entry name" value="TRYPSIN_HIS"/>
</dbReference>
<evidence type="ECO:0000256" key="3">
    <source>
        <dbReference type="ARBA" id="ARBA00022670"/>
    </source>
</evidence>
<dbReference type="PANTHER" id="PTHR24260:SF143">
    <property type="entry name" value="SERINE PROTEASE GD-LIKE PROTEIN"/>
    <property type="match status" value="1"/>
</dbReference>
<keyword evidence="11" id="KW-1185">Reference proteome</keyword>
<keyword evidence="5" id="KW-0378">Hydrolase</keyword>
<protein>
    <submittedName>
        <fullName evidence="12">Proclotting enzyme</fullName>
    </submittedName>
</protein>
<keyword evidence="3" id="KW-0645">Protease</keyword>
<dbReference type="PANTHER" id="PTHR24260">
    <property type="match status" value="1"/>
</dbReference>
<dbReference type="FunFam" id="2.40.10.10:FF:000146">
    <property type="entry name" value="Serine protease 53"/>
    <property type="match status" value="1"/>
</dbReference>
<name>A0A6P8ZDN5_DROAB</name>
<dbReference type="InterPro" id="IPR051333">
    <property type="entry name" value="CLIP_Serine_Protease"/>
</dbReference>
<evidence type="ECO:0000256" key="2">
    <source>
        <dbReference type="ARBA" id="ARBA00022525"/>
    </source>
</evidence>
<dbReference type="GO" id="GO:0005576">
    <property type="term" value="C:extracellular region"/>
    <property type="evidence" value="ECO:0007669"/>
    <property type="project" value="UniProtKB-SubCell"/>
</dbReference>
<dbReference type="GO" id="GO:0006508">
    <property type="term" value="P:proteolysis"/>
    <property type="evidence" value="ECO:0007669"/>
    <property type="project" value="UniProtKB-KW"/>
</dbReference>
<keyword evidence="2" id="KW-0964">Secreted</keyword>
<dbReference type="CDD" id="cd00190">
    <property type="entry name" value="Tryp_SPc"/>
    <property type="match status" value="1"/>
</dbReference>
<dbReference type="InterPro" id="IPR009003">
    <property type="entry name" value="Peptidase_S1_PA"/>
</dbReference>
<dbReference type="InterPro" id="IPR001314">
    <property type="entry name" value="Peptidase_S1A"/>
</dbReference>
<reference evidence="12" key="1">
    <citation type="submission" date="2025-08" db="UniProtKB">
        <authorList>
            <consortium name="RefSeq"/>
        </authorList>
    </citation>
    <scope>IDENTIFICATION</scope>
    <source>
        <strain evidence="12">15112-1751.03</strain>
        <tissue evidence="12">Whole Adult</tissue>
    </source>
</reference>
<dbReference type="GO" id="GO:0004252">
    <property type="term" value="F:serine-type endopeptidase activity"/>
    <property type="evidence" value="ECO:0007669"/>
    <property type="project" value="InterPro"/>
</dbReference>
<proteinExistence type="predicted"/>
<evidence type="ECO:0000259" key="10">
    <source>
        <dbReference type="PROSITE" id="PS50240"/>
    </source>
</evidence>
<evidence type="ECO:0000256" key="5">
    <source>
        <dbReference type="ARBA" id="ARBA00022801"/>
    </source>
</evidence>
<dbReference type="OrthoDB" id="238681at2759"/>
<dbReference type="GeneID" id="117575070"/>
<dbReference type="PRINTS" id="PR00722">
    <property type="entry name" value="CHYMOTRYPSIN"/>
</dbReference>
<evidence type="ECO:0000256" key="7">
    <source>
        <dbReference type="ARBA" id="ARBA00023145"/>
    </source>
</evidence>
<evidence type="ECO:0000256" key="9">
    <source>
        <dbReference type="SAM" id="SignalP"/>
    </source>
</evidence>
<evidence type="ECO:0000313" key="12">
    <source>
        <dbReference type="RefSeq" id="XP_034115052.1"/>
    </source>
</evidence>
<keyword evidence="7" id="KW-0865">Zymogen</keyword>
<dbReference type="PROSITE" id="PS50240">
    <property type="entry name" value="TRYPSIN_DOM"/>
    <property type="match status" value="1"/>
</dbReference>
<dbReference type="RefSeq" id="XP_034115052.1">
    <property type="nucleotide sequence ID" value="XM_034259161.2"/>
</dbReference>
<keyword evidence="6" id="KW-0720">Serine protease</keyword>
<evidence type="ECO:0000256" key="8">
    <source>
        <dbReference type="ARBA" id="ARBA00023157"/>
    </source>
</evidence>
<dbReference type="PROSITE" id="PS00134">
    <property type="entry name" value="TRYPSIN_HIS"/>
    <property type="match status" value="1"/>
</dbReference>
<organism evidence="11 12">
    <name type="scientific">Drosophila albomicans</name>
    <name type="common">Fruit fly</name>
    <dbReference type="NCBI Taxonomy" id="7291"/>
    <lineage>
        <taxon>Eukaryota</taxon>
        <taxon>Metazoa</taxon>
        <taxon>Ecdysozoa</taxon>
        <taxon>Arthropoda</taxon>
        <taxon>Hexapoda</taxon>
        <taxon>Insecta</taxon>
        <taxon>Pterygota</taxon>
        <taxon>Neoptera</taxon>
        <taxon>Endopterygota</taxon>
        <taxon>Diptera</taxon>
        <taxon>Brachycera</taxon>
        <taxon>Muscomorpha</taxon>
        <taxon>Ephydroidea</taxon>
        <taxon>Drosophilidae</taxon>
        <taxon>Drosophila</taxon>
    </lineage>
</organism>
<dbReference type="InterPro" id="IPR031986">
    <property type="entry name" value="GD_N"/>
</dbReference>
<sequence length="529" mass="58500">MSSLLLLYLHLLQVSLLLTLSVGQRLPDNPCPFLFQYVQSGFNSFHGEVTIQLQQGLNHVEVSFTQRDDDRPNAVGSLLPYPDSDTVQSSSRPGKFRLSLSPNGSGLLPKLTGVKLNNATFCKADDYPSPSSFANRFFVIFYDVGGAQTKSPPWFNSVRGDTSFVENKNTGEHLSGERVPQYQSAWLEPAPPFVSSSSTGVQVITPLPPRDSSDVMHKALDKPFVSWVDGPVVSREISWPASTSTQTTTTVAAITPAPPVISTASRFNQRTSFFSCGEEGSTTPFIQRGRAFPRGQYPWLAAIFHKEHFALAFKCGGSLISATMVITAGHCVYKMKEDRVVVSIGRYDLDNYHEDGEQGRDVVRILTHPDYSSLPQTQPDADLALVTLDRPIIFNDIIRPICLWEKATESEVTTEIGTVAGWGRDEMGNSLTRFPRVVEANIANETECARKWKVPRVMERIMCAGNLDGSGPCLGDSGGGLMMKRNNRWLLRGIVSQGERSSIGHCNLNQYVLYCDLSKHDAWIRENLN</sequence>
<dbReference type="Gene3D" id="2.40.10.10">
    <property type="entry name" value="Trypsin-like serine proteases"/>
    <property type="match status" value="1"/>
</dbReference>
<dbReference type="SMART" id="SM00020">
    <property type="entry name" value="Tryp_SPc"/>
    <property type="match status" value="1"/>
</dbReference>
<dbReference type="AlphaFoldDB" id="A0A6P8ZDN5"/>
<dbReference type="Pfam" id="PF00089">
    <property type="entry name" value="Trypsin"/>
    <property type="match status" value="1"/>
</dbReference>
<dbReference type="SUPFAM" id="SSF50494">
    <property type="entry name" value="Trypsin-like serine proteases"/>
    <property type="match status" value="1"/>
</dbReference>
<feature type="signal peptide" evidence="9">
    <location>
        <begin position="1"/>
        <end position="23"/>
    </location>
</feature>
<feature type="chain" id="PRO_5028021727" evidence="9">
    <location>
        <begin position="24"/>
        <end position="529"/>
    </location>
</feature>
<evidence type="ECO:0000256" key="6">
    <source>
        <dbReference type="ARBA" id="ARBA00022825"/>
    </source>
</evidence>
<dbReference type="Proteomes" id="UP000515160">
    <property type="component" value="Chromosome 2R"/>
</dbReference>
<dbReference type="Pfam" id="PF16030">
    <property type="entry name" value="GD_N"/>
    <property type="match status" value="1"/>
</dbReference>
<keyword evidence="8" id="KW-1015">Disulfide bond</keyword>
<evidence type="ECO:0000256" key="4">
    <source>
        <dbReference type="ARBA" id="ARBA00022729"/>
    </source>
</evidence>
<dbReference type="InterPro" id="IPR001254">
    <property type="entry name" value="Trypsin_dom"/>
</dbReference>
<feature type="domain" description="Peptidase S1" evidence="10">
    <location>
        <begin position="286"/>
        <end position="529"/>
    </location>
</feature>
<evidence type="ECO:0000313" key="11">
    <source>
        <dbReference type="Proteomes" id="UP000515160"/>
    </source>
</evidence>
<evidence type="ECO:0000256" key="1">
    <source>
        <dbReference type="ARBA" id="ARBA00004613"/>
    </source>
</evidence>